<keyword evidence="2" id="KW-0812">Transmembrane</keyword>
<evidence type="ECO:0000256" key="2">
    <source>
        <dbReference type="SAM" id="Phobius"/>
    </source>
</evidence>
<name>A0A9D1T314_9BACT</name>
<dbReference type="AlphaFoldDB" id="A0A9D1T314"/>
<feature type="transmembrane region" description="Helical" evidence="2">
    <location>
        <begin position="183"/>
        <end position="206"/>
    </location>
</feature>
<dbReference type="EMBL" id="DVOR01000178">
    <property type="protein sequence ID" value="HIV09566.1"/>
    <property type="molecule type" value="Genomic_DNA"/>
</dbReference>
<feature type="compositionally biased region" description="Pro residues" evidence="1">
    <location>
        <begin position="16"/>
        <end position="30"/>
    </location>
</feature>
<feature type="transmembrane region" description="Helical" evidence="2">
    <location>
        <begin position="128"/>
        <end position="146"/>
    </location>
</feature>
<feature type="transmembrane region" description="Helical" evidence="2">
    <location>
        <begin position="37"/>
        <end position="59"/>
    </location>
</feature>
<protein>
    <submittedName>
        <fullName evidence="3">Uncharacterized protein</fullName>
    </submittedName>
</protein>
<feature type="region of interest" description="Disordered" evidence="1">
    <location>
        <begin position="1"/>
        <end position="30"/>
    </location>
</feature>
<accession>A0A9D1T314</accession>
<proteinExistence type="predicted"/>
<keyword evidence="2" id="KW-0472">Membrane</keyword>
<gene>
    <name evidence="3" type="ORF">IAC79_05600</name>
</gene>
<feature type="transmembrane region" description="Helical" evidence="2">
    <location>
        <begin position="290"/>
        <end position="308"/>
    </location>
</feature>
<sequence>MNRRRRTPRPTGLDAPLPPPEPAPEAEPSAPAPPLRLVARAVAALFFPALAFGAAAWLLPHLLSLDATAACARTWAGFRDAAFAPFPGGALRWCADCLAGHWPWPWLDGTAFLALGALSVVLGRLTRLPLWAATLPFAATLCCLAWRGAAGWPPLGGAAPFALLLGWCVCLLVLALARAVGGWSALAAAALYPLAGAPALLAALVALTLPRLSLPSRLLFAAILFLPLAWRRFVAADAAWEPLLLANAPFLATDAAQALNHANLLCLILVAGAVWWAYLPQGVLRLRLGLWVPPLAFAAAIALSPAAARACPALPAASTHETEALP</sequence>
<feature type="transmembrane region" description="Helical" evidence="2">
    <location>
        <begin position="158"/>
        <end position="177"/>
    </location>
</feature>
<evidence type="ECO:0000313" key="3">
    <source>
        <dbReference type="EMBL" id="HIV09566.1"/>
    </source>
</evidence>
<reference evidence="3" key="1">
    <citation type="submission" date="2020-10" db="EMBL/GenBank/DDBJ databases">
        <authorList>
            <person name="Gilroy R."/>
        </authorList>
    </citation>
    <scope>NUCLEOTIDE SEQUENCE</scope>
    <source>
        <strain evidence="3">35461</strain>
    </source>
</reference>
<evidence type="ECO:0000313" key="4">
    <source>
        <dbReference type="Proteomes" id="UP000886845"/>
    </source>
</evidence>
<evidence type="ECO:0000256" key="1">
    <source>
        <dbReference type="SAM" id="MobiDB-lite"/>
    </source>
</evidence>
<reference evidence="3" key="2">
    <citation type="journal article" date="2021" name="PeerJ">
        <title>Extensive microbial diversity within the chicken gut microbiome revealed by metagenomics and culture.</title>
        <authorList>
            <person name="Gilroy R."/>
            <person name="Ravi A."/>
            <person name="Getino M."/>
            <person name="Pursley I."/>
            <person name="Horton D.L."/>
            <person name="Alikhan N.F."/>
            <person name="Baker D."/>
            <person name="Gharbi K."/>
            <person name="Hall N."/>
            <person name="Watson M."/>
            <person name="Adriaenssens E.M."/>
            <person name="Foster-Nyarko E."/>
            <person name="Jarju S."/>
            <person name="Secka A."/>
            <person name="Antonio M."/>
            <person name="Oren A."/>
            <person name="Chaudhuri R.R."/>
            <person name="La Ragione R."/>
            <person name="Hildebrand F."/>
            <person name="Pallen M.J."/>
        </authorList>
    </citation>
    <scope>NUCLEOTIDE SEQUENCE</scope>
    <source>
        <strain evidence="3">35461</strain>
    </source>
</reference>
<feature type="transmembrane region" description="Helical" evidence="2">
    <location>
        <begin position="260"/>
        <end position="278"/>
    </location>
</feature>
<organism evidence="3 4">
    <name type="scientific">Candidatus Spyradenecus faecavium</name>
    <dbReference type="NCBI Taxonomy" id="2840947"/>
    <lineage>
        <taxon>Bacteria</taxon>
        <taxon>Pseudomonadati</taxon>
        <taxon>Lentisphaerota</taxon>
        <taxon>Lentisphaeria</taxon>
        <taxon>Lentisphaerales</taxon>
        <taxon>Lentisphaeraceae</taxon>
        <taxon>Lentisphaeraceae incertae sedis</taxon>
        <taxon>Candidatus Spyradenecus</taxon>
    </lineage>
</organism>
<dbReference type="Proteomes" id="UP000886845">
    <property type="component" value="Unassembled WGS sequence"/>
</dbReference>
<comment type="caution">
    <text evidence="3">The sequence shown here is derived from an EMBL/GenBank/DDBJ whole genome shotgun (WGS) entry which is preliminary data.</text>
</comment>
<keyword evidence="2" id="KW-1133">Transmembrane helix</keyword>